<dbReference type="Proteomes" id="UP000826195">
    <property type="component" value="Unassembled WGS sequence"/>
</dbReference>
<evidence type="ECO:0000313" key="2">
    <source>
        <dbReference type="Proteomes" id="UP000826195"/>
    </source>
</evidence>
<dbReference type="AlphaFoldDB" id="A0AAV7IIN4"/>
<protein>
    <submittedName>
        <fullName evidence="1">Uncharacterized protein</fullName>
    </submittedName>
</protein>
<dbReference type="EMBL" id="JAHXZJ010001492">
    <property type="protein sequence ID" value="KAH0552392.1"/>
    <property type="molecule type" value="Genomic_DNA"/>
</dbReference>
<organism evidence="1 2">
    <name type="scientific">Cotesia glomerata</name>
    <name type="common">Lepidopteran parasitic wasp</name>
    <name type="synonym">Apanteles glomeratus</name>
    <dbReference type="NCBI Taxonomy" id="32391"/>
    <lineage>
        <taxon>Eukaryota</taxon>
        <taxon>Metazoa</taxon>
        <taxon>Ecdysozoa</taxon>
        <taxon>Arthropoda</taxon>
        <taxon>Hexapoda</taxon>
        <taxon>Insecta</taxon>
        <taxon>Pterygota</taxon>
        <taxon>Neoptera</taxon>
        <taxon>Endopterygota</taxon>
        <taxon>Hymenoptera</taxon>
        <taxon>Apocrita</taxon>
        <taxon>Ichneumonoidea</taxon>
        <taxon>Braconidae</taxon>
        <taxon>Microgastrinae</taxon>
        <taxon>Cotesia</taxon>
    </lineage>
</organism>
<name>A0AAV7IIN4_COTGL</name>
<accession>A0AAV7IIN4</accession>
<gene>
    <name evidence="1" type="ORF">KQX54_009384</name>
</gene>
<proteinExistence type="predicted"/>
<reference evidence="1 2" key="1">
    <citation type="journal article" date="2021" name="J. Hered.">
        <title>A chromosome-level genome assembly of the parasitoid wasp, Cotesia glomerata (Hymenoptera: Braconidae).</title>
        <authorList>
            <person name="Pinto B.J."/>
            <person name="Weis J.J."/>
            <person name="Gamble T."/>
            <person name="Ode P.J."/>
            <person name="Paul R."/>
            <person name="Zaspel J.M."/>
        </authorList>
    </citation>
    <scope>NUCLEOTIDE SEQUENCE [LARGE SCALE GENOMIC DNA]</scope>
    <source>
        <strain evidence="1">CgM1</strain>
    </source>
</reference>
<evidence type="ECO:0000313" key="1">
    <source>
        <dbReference type="EMBL" id="KAH0552392.1"/>
    </source>
</evidence>
<comment type="caution">
    <text evidence="1">The sequence shown here is derived from an EMBL/GenBank/DDBJ whole genome shotgun (WGS) entry which is preliminary data.</text>
</comment>
<keyword evidence="2" id="KW-1185">Reference proteome</keyword>
<sequence>MRKEIRFEEIFYDPVVGLYVEDSANMDTKPPYVFNNLTIIPPSIITSLSAAWEAMKSPPVGIREQMDTGELIKLTACIYFPNKVDWLLVAKMVAS</sequence>